<organism evidence="1 2">
    <name type="scientific">Herbaspirillum rubrisubalbicans</name>
    <dbReference type="NCBI Taxonomy" id="80842"/>
    <lineage>
        <taxon>Bacteria</taxon>
        <taxon>Pseudomonadati</taxon>
        <taxon>Pseudomonadota</taxon>
        <taxon>Betaproteobacteria</taxon>
        <taxon>Burkholderiales</taxon>
        <taxon>Oxalobacteraceae</taxon>
        <taxon>Herbaspirillum</taxon>
    </lineage>
</organism>
<sequence>MMIEGLMGHLHEDVIGQMRGNVRVPEPRGADQETLSPELNPFPGADVLQPPFNEGDSFKFHQIKSKTGSAKGGDARRLGEQLDRLRVLYGGEIYYHALIGNTLRGHRSKAGVERAAPGIVVLVGKASFNCLTRTVVGPELLLGLYNSAFTTVATRGGYRVDAMAAAIVAHFVERANNEGESFLEIILEEATDGPLEQQDNRLFVGGRRR</sequence>
<comment type="caution">
    <text evidence="1">The sequence shown here is derived from an EMBL/GenBank/DDBJ whole genome shotgun (WGS) entry which is preliminary data.</text>
</comment>
<accession>A0ABX9BXT0</accession>
<keyword evidence="2" id="KW-1185">Reference proteome</keyword>
<dbReference type="Proteomes" id="UP000248631">
    <property type="component" value="Unassembled WGS sequence"/>
</dbReference>
<evidence type="ECO:0000313" key="1">
    <source>
        <dbReference type="EMBL" id="RAM62720.1"/>
    </source>
</evidence>
<dbReference type="EMBL" id="JUGD01000024">
    <property type="protein sequence ID" value="RAM62720.1"/>
    <property type="molecule type" value="Genomic_DNA"/>
</dbReference>
<evidence type="ECO:0008006" key="3">
    <source>
        <dbReference type="Google" id="ProtNLM"/>
    </source>
</evidence>
<proteinExistence type="predicted"/>
<gene>
    <name evidence="1" type="ORF">RB24_18995</name>
</gene>
<reference evidence="1 2" key="1">
    <citation type="submission" date="2014-12" db="EMBL/GenBank/DDBJ databases">
        <title>Complete genome sequence of Herbaspirillum rubrisubalbicans Os38.</title>
        <authorList>
            <person name="Chen M."/>
            <person name="An Q."/>
        </authorList>
    </citation>
    <scope>NUCLEOTIDE SEQUENCE [LARGE SCALE GENOMIC DNA]</scope>
    <source>
        <strain evidence="1 2">Os38</strain>
    </source>
</reference>
<protein>
    <recommendedName>
        <fullName evidence="3">Restriction endonuclease type IV Mrr domain-containing protein</fullName>
    </recommendedName>
</protein>
<evidence type="ECO:0000313" key="2">
    <source>
        <dbReference type="Proteomes" id="UP000248631"/>
    </source>
</evidence>
<name>A0ABX9BXT0_9BURK</name>